<dbReference type="PANTHER" id="PTHR40240:SF1">
    <property type="entry name" value="PLEXUS, ISOFORM A"/>
    <property type="match status" value="1"/>
</dbReference>
<dbReference type="PANTHER" id="PTHR40240">
    <property type="entry name" value="PLEXUS, ISOFORM A"/>
    <property type="match status" value="1"/>
</dbReference>
<evidence type="ECO:0000256" key="1">
    <source>
        <dbReference type="SAM" id="MobiDB-lite"/>
    </source>
</evidence>
<evidence type="ECO:0000313" key="3">
    <source>
        <dbReference type="Proteomes" id="UP000235965"/>
    </source>
</evidence>
<feature type="region of interest" description="Disordered" evidence="1">
    <location>
        <begin position="236"/>
        <end position="261"/>
    </location>
</feature>
<feature type="compositionally biased region" description="Low complexity" evidence="1">
    <location>
        <begin position="245"/>
        <end position="261"/>
    </location>
</feature>
<dbReference type="STRING" id="105785.A0A2J7PEA5"/>
<feature type="compositionally biased region" description="Basic and acidic residues" evidence="1">
    <location>
        <begin position="184"/>
        <end position="200"/>
    </location>
</feature>
<keyword evidence="3" id="KW-1185">Reference proteome</keyword>
<proteinExistence type="predicted"/>
<dbReference type="EMBL" id="NEVH01026103">
    <property type="protein sequence ID" value="PNF14670.1"/>
    <property type="molecule type" value="Genomic_DNA"/>
</dbReference>
<accession>A0A2J7PEA5</accession>
<organism evidence="2 3">
    <name type="scientific">Cryptotermes secundus</name>
    <dbReference type="NCBI Taxonomy" id="105785"/>
    <lineage>
        <taxon>Eukaryota</taxon>
        <taxon>Metazoa</taxon>
        <taxon>Ecdysozoa</taxon>
        <taxon>Arthropoda</taxon>
        <taxon>Hexapoda</taxon>
        <taxon>Insecta</taxon>
        <taxon>Pterygota</taxon>
        <taxon>Neoptera</taxon>
        <taxon>Polyneoptera</taxon>
        <taxon>Dictyoptera</taxon>
        <taxon>Blattodea</taxon>
        <taxon>Blattoidea</taxon>
        <taxon>Termitoidae</taxon>
        <taxon>Kalotermitidae</taxon>
        <taxon>Cryptotermitinae</taxon>
        <taxon>Cryptotermes</taxon>
    </lineage>
</organism>
<evidence type="ECO:0000313" key="2">
    <source>
        <dbReference type="EMBL" id="PNF14670.1"/>
    </source>
</evidence>
<gene>
    <name evidence="2" type="ORF">B7P43_G11403</name>
</gene>
<feature type="region of interest" description="Disordered" evidence="1">
    <location>
        <begin position="184"/>
        <end position="224"/>
    </location>
</feature>
<comment type="caution">
    <text evidence="2">The sequence shown here is derived from an EMBL/GenBank/DDBJ whole genome shotgun (WGS) entry which is preliminary data.</text>
</comment>
<dbReference type="InParanoid" id="A0A2J7PEA5"/>
<dbReference type="Proteomes" id="UP000235965">
    <property type="component" value="Unassembled WGS sequence"/>
</dbReference>
<protein>
    <submittedName>
        <fullName evidence="2">Uncharacterized protein</fullName>
    </submittedName>
</protein>
<dbReference type="AlphaFoldDB" id="A0A2J7PEA5"/>
<name>A0A2J7PEA5_9NEOP</name>
<dbReference type="OrthoDB" id="8744624at2759"/>
<sequence length="380" mass="41279">MFGPKMEWRKLHEELHNLYSLPRVITMLKYVRWARHVKEPGNMEATFQPPPVVSSVGLDGQQSPRSVCFVCGNVGHPDQYWLRVKPSSSTSGGPSEAYFPFLESHEPPACYRLDTDSAPTAVRACYLCYSLLMQQWDCYERDATPHPRRLYWLKRCDNGPFTGAEMVLQGEYAAQVLGLNAADSTHREPVGRPLSRDDAVSRPGISPRLPTSAPAPPLSTAAMSIDDSHGSEAALDLRHGGSRESPAPTSAGGYAASGSGSSVTGADILDLSMPDKNSATEVCYVCGDEYKRGSLSHIAAKPLPSTQSLSSSPPPFFPSLMLHPRPGRSRPMDSAGRNGLKQGDALSLALEYGVRKVQENQVGLKLNGIHQVLVYADDVT</sequence>
<reference evidence="2 3" key="1">
    <citation type="submission" date="2017-12" db="EMBL/GenBank/DDBJ databases">
        <title>Hemimetabolous genomes reveal molecular basis of termite eusociality.</title>
        <authorList>
            <person name="Harrison M.C."/>
            <person name="Jongepier E."/>
            <person name="Robertson H.M."/>
            <person name="Arning N."/>
            <person name="Bitard-Feildel T."/>
            <person name="Chao H."/>
            <person name="Childers C.P."/>
            <person name="Dinh H."/>
            <person name="Doddapaneni H."/>
            <person name="Dugan S."/>
            <person name="Gowin J."/>
            <person name="Greiner C."/>
            <person name="Han Y."/>
            <person name="Hu H."/>
            <person name="Hughes D.S.T."/>
            <person name="Huylmans A.-K."/>
            <person name="Kemena C."/>
            <person name="Kremer L.P.M."/>
            <person name="Lee S.L."/>
            <person name="Lopez-Ezquerra A."/>
            <person name="Mallet L."/>
            <person name="Monroy-Kuhn J.M."/>
            <person name="Moser A."/>
            <person name="Murali S.C."/>
            <person name="Muzny D.M."/>
            <person name="Otani S."/>
            <person name="Piulachs M.-D."/>
            <person name="Poelchau M."/>
            <person name="Qu J."/>
            <person name="Schaub F."/>
            <person name="Wada-Katsumata A."/>
            <person name="Worley K.C."/>
            <person name="Xie Q."/>
            <person name="Ylla G."/>
            <person name="Poulsen M."/>
            <person name="Gibbs R.A."/>
            <person name="Schal C."/>
            <person name="Richards S."/>
            <person name="Belles X."/>
            <person name="Korb J."/>
            <person name="Bornberg-Bauer E."/>
        </authorList>
    </citation>
    <scope>NUCLEOTIDE SEQUENCE [LARGE SCALE GENOMIC DNA]</scope>
    <source>
        <tissue evidence="2">Whole body</tissue>
    </source>
</reference>